<reference evidence="1" key="1">
    <citation type="submission" date="2006-10" db="EMBL/GenBank/DDBJ databases">
        <authorList>
            <person name="Amadeo P."/>
            <person name="Zhao Q."/>
            <person name="Wortman J."/>
            <person name="Fraser-Liggett C."/>
            <person name="Carlton J."/>
        </authorList>
    </citation>
    <scope>NUCLEOTIDE SEQUENCE</scope>
    <source>
        <strain evidence="1">G3</strain>
    </source>
</reference>
<dbReference type="Proteomes" id="UP000001542">
    <property type="component" value="Unassembled WGS sequence"/>
</dbReference>
<evidence type="ECO:0000313" key="1">
    <source>
        <dbReference type="EMBL" id="EAY10541.1"/>
    </source>
</evidence>
<dbReference type="InParanoid" id="A2E9X9"/>
<keyword evidence="2" id="KW-1185">Reference proteome</keyword>
<dbReference type="VEuPathDB" id="TrichDB:TVAGG3_0221090"/>
<reference evidence="1" key="2">
    <citation type="journal article" date="2007" name="Science">
        <title>Draft genome sequence of the sexually transmitted pathogen Trichomonas vaginalis.</title>
        <authorList>
            <person name="Carlton J.M."/>
            <person name="Hirt R.P."/>
            <person name="Silva J.C."/>
            <person name="Delcher A.L."/>
            <person name="Schatz M."/>
            <person name="Zhao Q."/>
            <person name="Wortman J.R."/>
            <person name="Bidwell S.L."/>
            <person name="Alsmark U.C.M."/>
            <person name="Besteiro S."/>
            <person name="Sicheritz-Ponten T."/>
            <person name="Noel C.J."/>
            <person name="Dacks J.B."/>
            <person name="Foster P.G."/>
            <person name="Simillion C."/>
            <person name="Van de Peer Y."/>
            <person name="Miranda-Saavedra D."/>
            <person name="Barton G.J."/>
            <person name="Westrop G.D."/>
            <person name="Mueller S."/>
            <person name="Dessi D."/>
            <person name="Fiori P.L."/>
            <person name="Ren Q."/>
            <person name="Paulsen I."/>
            <person name="Zhang H."/>
            <person name="Bastida-Corcuera F.D."/>
            <person name="Simoes-Barbosa A."/>
            <person name="Brown M.T."/>
            <person name="Hayes R.D."/>
            <person name="Mukherjee M."/>
            <person name="Okumura C.Y."/>
            <person name="Schneider R."/>
            <person name="Smith A.J."/>
            <person name="Vanacova S."/>
            <person name="Villalvazo M."/>
            <person name="Haas B.J."/>
            <person name="Pertea M."/>
            <person name="Feldblyum T.V."/>
            <person name="Utterback T.R."/>
            <person name="Shu C.L."/>
            <person name="Osoegawa K."/>
            <person name="de Jong P.J."/>
            <person name="Hrdy I."/>
            <person name="Horvathova L."/>
            <person name="Zubacova Z."/>
            <person name="Dolezal P."/>
            <person name="Malik S.B."/>
            <person name="Logsdon J.M. Jr."/>
            <person name="Henze K."/>
            <person name="Gupta A."/>
            <person name="Wang C.C."/>
            <person name="Dunne R.L."/>
            <person name="Upcroft J.A."/>
            <person name="Upcroft P."/>
            <person name="White O."/>
            <person name="Salzberg S.L."/>
            <person name="Tang P."/>
            <person name="Chiu C.-H."/>
            <person name="Lee Y.-S."/>
            <person name="Embley T.M."/>
            <person name="Coombs G.H."/>
            <person name="Mottram J.C."/>
            <person name="Tachezy J."/>
            <person name="Fraser-Liggett C.M."/>
            <person name="Johnson P.J."/>
        </authorList>
    </citation>
    <scope>NUCLEOTIDE SEQUENCE [LARGE SCALE GENOMIC DNA]</scope>
    <source>
        <strain evidence="1">G3</strain>
    </source>
</reference>
<evidence type="ECO:0000313" key="2">
    <source>
        <dbReference type="Proteomes" id="UP000001542"/>
    </source>
</evidence>
<dbReference type="KEGG" id="tva:4768476"/>
<sequence>MLAYSQVSKFNIPSGVKFIHTNAFSGAPKLDVTLDEKNPYFVAKDQDIYSKATNTLICTYGALPELYKIPDGIEVIPKGTLQTNMETVQTPTGSFYTGVFSCKTRHPRFHEDH</sequence>
<protein>
    <submittedName>
        <fullName evidence="1">Uncharacterized protein</fullName>
    </submittedName>
</protein>
<dbReference type="EMBL" id="DS113336">
    <property type="protein sequence ID" value="EAY10541.1"/>
    <property type="molecule type" value="Genomic_DNA"/>
</dbReference>
<dbReference type="Gene3D" id="3.80.10.10">
    <property type="entry name" value="Ribonuclease Inhibitor"/>
    <property type="match status" value="1"/>
</dbReference>
<accession>A2E9X9</accession>
<dbReference type="VEuPathDB" id="TrichDB:TVAG_184430"/>
<organism evidence="1 2">
    <name type="scientific">Trichomonas vaginalis (strain ATCC PRA-98 / G3)</name>
    <dbReference type="NCBI Taxonomy" id="412133"/>
    <lineage>
        <taxon>Eukaryota</taxon>
        <taxon>Metamonada</taxon>
        <taxon>Parabasalia</taxon>
        <taxon>Trichomonadida</taxon>
        <taxon>Trichomonadidae</taxon>
        <taxon>Trichomonas</taxon>
    </lineage>
</organism>
<name>A2E9X9_TRIV3</name>
<proteinExistence type="predicted"/>
<gene>
    <name evidence="1" type="ORF">TVAG_184430</name>
</gene>
<dbReference type="SMR" id="A2E9X9"/>
<dbReference type="AlphaFoldDB" id="A2E9X9"/>
<dbReference type="InterPro" id="IPR032675">
    <property type="entry name" value="LRR_dom_sf"/>
</dbReference>